<dbReference type="InterPro" id="IPR005119">
    <property type="entry name" value="LysR_subst-bd"/>
</dbReference>
<keyword evidence="3" id="KW-0238">DNA-binding</keyword>
<dbReference type="Proteomes" id="UP000094025">
    <property type="component" value="Unassembled WGS sequence"/>
</dbReference>
<comment type="caution">
    <text evidence="6">The sequence shown here is derived from an EMBL/GenBank/DDBJ whole genome shotgun (WGS) entry which is preliminary data.</text>
</comment>
<organism evidence="6 7">
    <name type="scientific">Sinorhizobium glycinis</name>
    <dbReference type="NCBI Taxonomy" id="1472378"/>
    <lineage>
        <taxon>Bacteria</taxon>
        <taxon>Pseudomonadati</taxon>
        <taxon>Pseudomonadota</taxon>
        <taxon>Alphaproteobacteria</taxon>
        <taxon>Hyphomicrobiales</taxon>
        <taxon>Rhizobiaceae</taxon>
        <taxon>Sinorhizobium/Ensifer group</taxon>
        <taxon>Sinorhizobium</taxon>
    </lineage>
</organism>
<dbReference type="GO" id="GO:0003700">
    <property type="term" value="F:DNA-binding transcription factor activity"/>
    <property type="evidence" value="ECO:0007669"/>
    <property type="project" value="InterPro"/>
</dbReference>
<dbReference type="STRING" id="1472378.AU381_19315"/>
<dbReference type="GO" id="GO:0006351">
    <property type="term" value="P:DNA-templated transcription"/>
    <property type="evidence" value="ECO:0007669"/>
    <property type="project" value="TreeGrafter"/>
</dbReference>
<gene>
    <name evidence="6" type="ORF">AU381_19315</name>
</gene>
<evidence type="ECO:0000256" key="1">
    <source>
        <dbReference type="ARBA" id="ARBA00009437"/>
    </source>
</evidence>
<protein>
    <submittedName>
        <fullName evidence="6">Transcriptional regulator</fullName>
    </submittedName>
</protein>
<proteinExistence type="inferred from homology"/>
<evidence type="ECO:0000313" key="7">
    <source>
        <dbReference type="Proteomes" id="UP000094025"/>
    </source>
</evidence>
<dbReference type="PANTHER" id="PTHR30537">
    <property type="entry name" value="HTH-TYPE TRANSCRIPTIONAL REGULATOR"/>
    <property type="match status" value="1"/>
</dbReference>
<dbReference type="InterPro" id="IPR058163">
    <property type="entry name" value="LysR-type_TF_proteobact-type"/>
</dbReference>
<dbReference type="PANTHER" id="PTHR30537:SF26">
    <property type="entry name" value="GLYCINE CLEAVAGE SYSTEM TRANSCRIPTIONAL ACTIVATOR"/>
    <property type="match status" value="1"/>
</dbReference>
<dbReference type="Gene3D" id="1.10.10.10">
    <property type="entry name" value="Winged helix-like DNA-binding domain superfamily/Winged helix DNA-binding domain"/>
    <property type="match status" value="1"/>
</dbReference>
<dbReference type="Pfam" id="PF03466">
    <property type="entry name" value="LysR_substrate"/>
    <property type="match status" value="1"/>
</dbReference>
<evidence type="ECO:0000256" key="2">
    <source>
        <dbReference type="ARBA" id="ARBA00023015"/>
    </source>
</evidence>
<dbReference type="GO" id="GO:0043565">
    <property type="term" value="F:sequence-specific DNA binding"/>
    <property type="evidence" value="ECO:0007669"/>
    <property type="project" value="TreeGrafter"/>
</dbReference>
<evidence type="ECO:0000259" key="5">
    <source>
        <dbReference type="PROSITE" id="PS50931"/>
    </source>
</evidence>
<accession>A0A178XN09</accession>
<keyword evidence="4" id="KW-0804">Transcription</keyword>
<dbReference type="PROSITE" id="PS50931">
    <property type="entry name" value="HTH_LYSR"/>
    <property type="match status" value="1"/>
</dbReference>
<feature type="domain" description="HTH lysR-type" evidence="5">
    <location>
        <begin position="9"/>
        <end position="66"/>
    </location>
</feature>
<keyword evidence="7" id="KW-1185">Reference proteome</keyword>
<dbReference type="SUPFAM" id="SSF46785">
    <property type="entry name" value="Winged helix' DNA-binding domain"/>
    <property type="match status" value="1"/>
</dbReference>
<dbReference type="RefSeq" id="WP_064243863.1">
    <property type="nucleotide sequence ID" value="NZ_LPUX01000064.1"/>
</dbReference>
<evidence type="ECO:0000256" key="3">
    <source>
        <dbReference type="ARBA" id="ARBA00023125"/>
    </source>
</evidence>
<dbReference type="InterPro" id="IPR036390">
    <property type="entry name" value="WH_DNA-bd_sf"/>
</dbReference>
<dbReference type="Gene3D" id="3.40.190.10">
    <property type="entry name" value="Periplasmic binding protein-like II"/>
    <property type="match status" value="2"/>
</dbReference>
<evidence type="ECO:0000313" key="6">
    <source>
        <dbReference type="EMBL" id="OAP36638.1"/>
    </source>
</evidence>
<sequence length="313" mass="35308">MSGQHTRLPPLNALRAFWAVMRQGSFRSAADELLVTPQAVSQQIKLLEDILHVPLFERKARVIEPTEQAIVLSHFIEAGFDEFTEGIRRVTNSTYRNRININVSPYFATRYLMERLEKFRQLMPGADIRITTMISVRDFAADEVDVSIQWGFGNWKDYDVKLVMRDPKIICCSPDLAKQISSPADLTRLTLLHPVMARDLWYKVLQHLGLEAPEIASEIEFHDAATMRRGAISGIGVGLVSVLDAMADIRDGSLVAPFGIDALKSMSEKDVPGFYLVVPRSHKRVKIISAFCDWISREDWTSTTRTGPSTSRS</sequence>
<dbReference type="Pfam" id="PF00126">
    <property type="entry name" value="HTH_1"/>
    <property type="match status" value="1"/>
</dbReference>
<comment type="similarity">
    <text evidence="1">Belongs to the LysR transcriptional regulatory family.</text>
</comment>
<keyword evidence="2" id="KW-0805">Transcription regulation</keyword>
<dbReference type="AlphaFoldDB" id="A0A178XN09"/>
<name>A0A178XN09_9HYPH</name>
<dbReference type="SUPFAM" id="SSF53850">
    <property type="entry name" value="Periplasmic binding protein-like II"/>
    <property type="match status" value="1"/>
</dbReference>
<dbReference type="EMBL" id="LPUX01000064">
    <property type="protein sequence ID" value="OAP36638.1"/>
    <property type="molecule type" value="Genomic_DNA"/>
</dbReference>
<dbReference type="InterPro" id="IPR000847">
    <property type="entry name" value="LysR_HTH_N"/>
</dbReference>
<dbReference type="OrthoDB" id="9813056at2"/>
<evidence type="ECO:0000256" key="4">
    <source>
        <dbReference type="ARBA" id="ARBA00023163"/>
    </source>
</evidence>
<reference evidence="6 7" key="1">
    <citation type="journal article" date="2016" name="Int. J. Syst. Evol. Microbiol.">
        <title>Ensifer glycinis sp. nov., an novel rhizobial species associated with Glycine spp.</title>
        <authorList>
            <person name="Yan H."/>
            <person name="Yan J."/>
            <person name="Sui X.H."/>
            <person name="Wang E.T."/>
            <person name="Chen W.X."/>
            <person name="Zhang X.X."/>
            <person name="Chen W.F."/>
        </authorList>
    </citation>
    <scope>NUCLEOTIDE SEQUENCE [LARGE SCALE GENOMIC DNA]</scope>
    <source>
        <strain evidence="6 7">CCBAU 23380</strain>
    </source>
</reference>
<dbReference type="InterPro" id="IPR036388">
    <property type="entry name" value="WH-like_DNA-bd_sf"/>
</dbReference>